<dbReference type="AlphaFoldDB" id="A0A2T4IVU2"/>
<dbReference type="PROSITE" id="PS50893">
    <property type="entry name" value="ABC_TRANSPORTER_2"/>
    <property type="match status" value="1"/>
</dbReference>
<evidence type="ECO:0000313" key="7">
    <source>
        <dbReference type="EMBL" id="PTE09757.1"/>
    </source>
</evidence>
<dbReference type="GO" id="GO:0055085">
    <property type="term" value="P:transmembrane transport"/>
    <property type="evidence" value="ECO:0007669"/>
    <property type="project" value="UniProtKB-ARBA"/>
</dbReference>
<keyword evidence="3" id="KW-0813">Transport</keyword>
<organism evidence="7 8">
    <name type="scientific">Mesorhizobium helmanticense</name>
    <dbReference type="NCBI Taxonomy" id="1776423"/>
    <lineage>
        <taxon>Bacteria</taxon>
        <taxon>Pseudomonadati</taxon>
        <taxon>Pseudomonadota</taxon>
        <taxon>Alphaproteobacteria</taxon>
        <taxon>Hyphomicrobiales</taxon>
        <taxon>Phyllobacteriaceae</taxon>
        <taxon>Mesorhizobium</taxon>
    </lineage>
</organism>
<dbReference type="SUPFAM" id="SSF52540">
    <property type="entry name" value="P-loop containing nucleoside triphosphate hydrolases"/>
    <property type="match status" value="1"/>
</dbReference>
<sequence length="329" mass="36688">MTEPRPQPLVRTSDLSKRYRVGRSPFPAQRRIVHAVEQVSLDIFPGETLGIVGESGCGKSTLGRCLVRLTEITSGVLEFEGRDITNASQRQLRPLRRQMQMVFQDPAASLNPRRRVGDLLADPFRVHEKLSRSEMMDRVEDLLVRVELLPEHAQRFPHEFSGGQRQRIGIARALALKPRLIVADEPVSALDVSIQAQIINLLCDLRDEFSLTYVFIAHDLSVVRQFSSRVAVMYMGSIVETGPVDAVFSAPRHHYTAALRSAVPVPDVDNRPGQRIVLKGDLPSPLDPPSGCRFHTRCVAATSVCRHERPVLSLVDKAHFVACHHPRGG</sequence>
<dbReference type="OrthoDB" id="9815712at2"/>
<dbReference type="InterPro" id="IPR003593">
    <property type="entry name" value="AAA+_ATPase"/>
</dbReference>
<comment type="caution">
    <text evidence="7">The sequence shown here is derived from an EMBL/GenBank/DDBJ whole genome shotgun (WGS) entry which is preliminary data.</text>
</comment>
<dbReference type="RefSeq" id="WP_107649709.1">
    <property type="nucleotide sequence ID" value="NZ_PZJX01000027.1"/>
</dbReference>
<dbReference type="GO" id="GO:0005886">
    <property type="term" value="C:plasma membrane"/>
    <property type="evidence" value="ECO:0007669"/>
    <property type="project" value="UniProtKB-SubCell"/>
</dbReference>
<dbReference type="PROSITE" id="PS00211">
    <property type="entry name" value="ABC_TRANSPORTER_1"/>
    <property type="match status" value="1"/>
</dbReference>
<evidence type="ECO:0000256" key="2">
    <source>
        <dbReference type="ARBA" id="ARBA00005417"/>
    </source>
</evidence>
<dbReference type="Pfam" id="PF08352">
    <property type="entry name" value="oligo_HPY"/>
    <property type="match status" value="1"/>
</dbReference>
<protein>
    <submittedName>
        <fullName evidence="7">Peptide ABC transporter ATP-binding protein</fullName>
    </submittedName>
</protein>
<evidence type="ECO:0000256" key="1">
    <source>
        <dbReference type="ARBA" id="ARBA00004417"/>
    </source>
</evidence>
<proteinExistence type="inferred from homology"/>
<dbReference type="FunFam" id="3.40.50.300:FF:000016">
    <property type="entry name" value="Oligopeptide ABC transporter ATP-binding component"/>
    <property type="match status" value="1"/>
</dbReference>
<dbReference type="InterPro" id="IPR017871">
    <property type="entry name" value="ABC_transporter-like_CS"/>
</dbReference>
<name>A0A2T4IVU2_9HYPH</name>
<accession>A0A2T4IVU2</accession>
<dbReference type="InterPro" id="IPR003439">
    <property type="entry name" value="ABC_transporter-like_ATP-bd"/>
</dbReference>
<comment type="subcellular location">
    <subcellularLocation>
        <location evidence="1">Cell inner membrane</location>
        <topology evidence="1">Peripheral membrane protein</topology>
    </subcellularLocation>
</comment>
<evidence type="ECO:0000256" key="4">
    <source>
        <dbReference type="ARBA" id="ARBA00022741"/>
    </source>
</evidence>
<evidence type="ECO:0000256" key="5">
    <source>
        <dbReference type="ARBA" id="ARBA00022840"/>
    </source>
</evidence>
<dbReference type="NCBIfam" id="TIGR01727">
    <property type="entry name" value="oligo_HPY"/>
    <property type="match status" value="1"/>
</dbReference>
<dbReference type="CDD" id="cd03257">
    <property type="entry name" value="ABC_NikE_OppD_transporters"/>
    <property type="match status" value="1"/>
</dbReference>
<reference evidence="7 8" key="1">
    <citation type="submission" date="2018-03" db="EMBL/GenBank/DDBJ databases">
        <title>Genome sequence of the symbiotic type strain Mesorhizobium helmanticense CSLC115NT isolated from Lotus corniculatus nodules.</title>
        <authorList>
            <person name="Sannazzaro A.I."/>
            <person name="Torres Tejerizo G.A."/>
            <person name="Dip D."/>
            <person name="Caballero M."/>
            <person name="Pistorio M."/>
            <person name="Estrella M.J."/>
        </authorList>
    </citation>
    <scope>NUCLEOTIDE SEQUENCE [LARGE SCALE GENOMIC DNA]</scope>
    <source>
        <strain evidence="7 8">CSLC115N</strain>
    </source>
</reference>
<dbReference type="GO" id="GO:0016887">
    <property type="term" value="F:ATP hydrolysis activity"/>
    <property type="evidence" value="ECO:0007669"/>
    <property type="project" value="InterPro"/>
</dbReference>
<dbReference type="Proteomes" id="UP000240259">
    <property type="component" value="Unassembled WGS sequence"/>
</dbReference>
<comment type="similarity">
    <text evidence="2">Belongs to the ABC transporter superfamily.</text>
</comment>
<dbReference type="Gene3D" id="3.40.50.300">
    <property type="entry name" value="P-loop containing nucleotide triphosphate hydrolases"/>
    <property type="match status" value="1"/>
</dbReference>
<dbReference type="Pfam" id="PF00005">
    <property type="entry name" value="ABC_tran"/>
    <property type="match status" value="1"/>
</dbReference>
<dbReference type="InterPro" id="IPR027417">
    <property type="entry name" value="P-loop_NTPase"/>
</dbReference>
<dbReference type="PANTHER" id="PTHR43776:SF7">
    <property type="entry name" value="D,D-DIPEPTIDE TRANSPORT ATP-BINDING PROTEIN DDPF-RELATED"/>
    <property type="match status" value="1"/>
</dbReference>
<dbReference type="EMBL" id="PZJX01000027">
    <property type="protein sequence ID" value="PTE09757.1"/>
    <property type="molecule type" value="Genomic_DNA"/>
</dbReference>
<dbReference type="SMART" id="SM00382">
    <property type="entry name" value="AAA"/>
    <property type="match status" value="1"/>
</dbReference>
<evidence type="ECO:0000313" key="8">
    <source>
        <dbReference type="Proteomes" id="UP000240259"/>
    </source>
</evidence>
<keyword evidence="4" id="KW-0547">Nucleotide-binding</keyword>
<keyword evidence="5 7" id="KW-0067">ATP-binding</keyword>
<feature type="domain" description="ABC transporter" evidence="6">
    <location>
        <begin position="10"/>
        <end position="260"/>
    </location>
</feature>
<dbReference type="GO" id="GO:0015833">
    <property type="term" value="P:peptide transport"/>
    <property type="evidence" value="ECO:0007669"/>
    <property type="project" value="InterPro"/>
</dbReference>
<gene>
    <name evidence="7" type="ORF">C9427_13780</name>
</gene>
<dbReference type="InterPro" id="IPR050319">
    <property type="entry name" value="ABC_transp_ATP-bind"/>
</dbReference>
<evidence type="ECO:0000256" key="3">
    <source>
        <dbReference type="ARBA" id="ARBA00022448"/>
    </source>
</evidence>
<dbReference type="InterPro" id="IPR013563">
    <property type="entry name" value="Oligopep_ABC_C"/>
</dbReference>
<keyword evidence="8" id="KW-1185">Reference proteome</keyword>
<evidence type="ECO:0000259" key="6">
    <source>
        <dbReference type="PROSITE" id="PS50893"/>
    </source>
</evidence>
<dbReference type="GO" id="GO:0005524">
    <property type="term" value="F:ATP binding"/>
    <property type="evidence" value="ECO:0007669"/>
    <property type="project" value="UniProtKB-KW"/>
</dbReference>
<dbReference type="PANTHER" id="PTHR43776">
    <property type="entry name" value="TRANSPORT ATP-BINDING PROTEIN"/>
    <property type="match status" value="1"/>
</dbReference>